<dbReference type="Proteomes" id="UP000268048">
    <property type="component" value="Chromosome"/>
</dbReference>
<name>A0A3G7TQI3_9PSED</name>
<keyword evidence="2" id="KW-0223">Dioxygenase</keyword>
<dbReference type="GO" id="GO:0051213">
    <property type="term" value="F:dioxygenase activity"/>
    <property type="evidence" value="ECO:0007669"/>
    <property type="project" value="UniProtKB-KW"/>
</dbReference>
<dbReference type="SUPFAM" id="SSF54593">
    <property type="entry name" value="Glyoxalase/Bleomycin resistance protein/Dihydroxybiphenyl dioxygenase"/>
    <property type="match status" value="1"/>
</dbReference>
<dbReference type="InterPro" id="IPR029068">
    <property type="entry name" value="Glyas_Bleomycin-R_OHBP_Dase"/>
</dbReference>
<proteinExistence type="predicted"/>
<evidence type="ECO:0000313" key="3">
    <source>
        <dbReference type="Proteomes" id="UP000268048"/>
    </source>
</evidence>
<dbReference type="AlphaFoldDB" id="A0A3G7TQI3"/>
<evidence type="ECO:0000313" key="2">
    <source>
        <dbReference type="EMBL" id="AZE49377.1"/>
    </source>
</evidence>
<feature type="region of interest" description="Disordered" evidence="1">
    <location>
        <begin position="1"/>
        <end position="28"/>
    </location>
</feature>
<keyword evidence="2" id="KW-0560">Oxidoreductase</keyword>
<protein>
    <submittedName>
        <fullName evidence="2">Dioxygenase</fullName>
    </submittedName>
</protein>
<accession>A0A3G7TQI3</accession>
<sequence length="173" mass="19387">MVSLPGPAANESHPEKGEAIEIEVQPRGRARQRPRASLCVLRPGLSARISRTLDWQRDGLHVRYAIVRFGTERLMLVQPLAGNLKALMDSNGEGTIYRHCYCTPDIEAAYDELLAAGVQTEDENGKPLSRDNLQSPSGTRILWLAKRFGHFSIELLEETELEAFIEEAFAEDR</sequence>
<evidence type="ECO:0000256" key="1">
    <source>
        <dbReference type="SAM" id="MobiDB-lite"/>
    </source>
</evidence>
<gene>
    <name evidence="2" type="ORF">C4K04_3707</name>
</gene>
<reference evidence="2 3" key="1">
    <citation type="submission" date="2018-03" db="EMBL/GenBank/DDBJ databases">
        <title>Diversity of phytobeneficial traits revealed by whole-genome analysis of worldwide-isolated phenazine-producing Pseudomonas spp.</title>
        <authorList>
            <person name="Biessy A."/>
            <person name="Novinscak A."/>
            <person name="Blom J."/>
            <person name="Leger G."/>
            <person name="Thomashow L.S."/>
            <person name="Cazorla F.M."/>
            <person name="Josic D."/>
            <person name="Filion M."/>
        </authorList>
    </citation>
    <scope>NUCLEOTIDE SEQUENCE [LARGE SCALE GENOMIC DNA]</scope>
    <source>
        <strain evidence="2 3">B25</strain>
    </source>
</reference>
<dbReference type="EMBL" id="CP027753">
    <property type="protein sequence ID" value="AZE49377.1"/>
    <property type="molecule type" value="Genomic_DNA"/>
</dbReference>
<dbReference type="Gene3D" id="3.10.180.10">
    <property type="entry name" value="2,3-Dihydroxybiphenyl 1,2-Dioxygenase, domain 1"/>
    <property type="match status" value="1"/>
</dbReference>
<organism evidence="2 3">
    <name type="scientific">Pseudomonas chlororaphis</name>
    <dbReference type="NCBI Taxonomy" id="587753"/>
    <lineage>
        <taxon>Bacteria</taxon>
        <taxon>Pseudomonadati</taxon>
        <taxon>Pseudomonadota</taxon>
        <taxon>Gammaproteobacteria</taxon>
        <taxon>Pseudomonadales</taxon>
        <taxon>Pseudomonadaceae</taxon>
        <taxon>Pseudomonas</taxon>
    </lineage>
</organism>